<evidence type="ECO:0000313" key="2">
    <source>
        <dbReference type="Proteomes" id="UP000230233"/>
    </source>
</evidence>
<reference evidence="2" key="1">
    <citation type="submission" date="2017-10" db="EMBL/GenBank/DDBJ databases">
        <title>Rapid genome shrinkage in a self-fertile nematode reveals novel sperm competition proteins.</title>
        <authorList>
            <person name="Yin D."/>
            <person name="Schwarz E.M."/>
            <person name="Thomas C.G."/>
            <person name="Felde R.L."/>
            <person name="Korf I.F."/>
            <person name="Cutter A.D."/>
            <person name="Schartner C.M."/>
            <person name="Ralston E.J."/>
            <person name="Meyer B.J."/>
            <person name="Haag E.S."/>
        </authorList>
    </citation>
    <scope>NUCLEOTIDE SEQUENCE [LARGE SCALE GENOMIC DNA]</scope>
    <source>
        <strain evidence="2">JU1422</strain>
    </source>
</reference>
<dbReference type="AlphaFoldDB" id="A0A2G5TY63"/>
<protein>
    <submittedName>
        <fullName evidence="1">Uncharacterized protein</fullName>
    </submittedName>
</protein>
<dbReference type="Proteomes" id="UP000230233">
    <property type="component" value="Chromosome IV"/>
</dbReference>
<accession>A0A2G5TY63</accession>
<name>A0A2G5TY63_9PELO</name>
<dbReference type="EMBL" id="PDUG01000004">
    <property type="protein sequence ID" value="PIC32232.1"/>
    <property type="molecule type" value="Genomic_DNA"/>
</dbReference>
<proteinExistence type="predicted"/>
<sequence length="78" mass="9249">MRRFIPSDLASRRKCISQYQSVLTSQIHLQNDDSVPKQMLHHRNQVLEKFRQVPVCTSRLHRHLEPTGYDIARLLQIL</sequence>
<evidence type="ECO:0000313" key="1">
    <source>
        <dbReference type="EMBL" id="PIC32232.1"/>
    </source>
</evidence>
<comment type="caution">
    <text evidence="1">The sequence shown here is derived from an EMBL/GenBank/DDBJ whole genome shotgun (WGS) entry which is preliminary data.</text>
</comment>
<organism evidence="1 2">
    <name type="scientific">Caenorhabditis nigoni</name>
    <dbReference type="NCBI Taxonomy" id="1611254"/>
    <lineage>
        <taxon>Eukaryota</taxon>
        <taxon>Metazoa</taxon>
        <taxon>Ecdysozoa</taxon>
        <taxon>Nematoda</taxon>
        <taxon>Chromadorea</taxon>
        <taxon>Rhabditida</taxon>
        <taxon>Rhabditina</taxon>
        <taxon>Rhabditomorpha</taxon>
        <taxon>Rhabditoidea</taxon>
        <taxon>Rhabditidae</taxon>
        <taxon>Peloderinae</taxon>
        <taxon>Caenorhabditis</taxon>
    </lineage>
</organism>
<keyword evidence="2" id="KW-1185">Reference proteome</keyword>
<gene>
    <name evidence="1" type="primary">Cnig_chr_IV.g12641</name>
    <name evidence="1" type="ORF">B9Z55_012641</name>
</gene>